<keyword evidence="2 5" id="KW-0812">Transmembrane</keyword>
<feature type="domain" description="LicD/FKTN/FKRP nucleotidyltransferase" evidence="6">
    <location>
        <begin position="274"/>
        <end position="315"/>
    </location>
</feature>
<comment type="subcellular location">
    <subcellularLocation>
        <location evidence="1">Membrane</location>
        <topology evidence="1">Single-pass membrane protein</topology>
    </subcellularLocation>
</comment>
<evidence type="ECO:0000256" key="4">
    <source>
        <dbReference type="ARBA" id="ARBA00023136"/>
    </source>
</evidence>
<evidence type="ECO:0000256" key="1">
    <source>
        <dbReference type="ARBA" id="ARBA00004167"/>
    </source>
</evidence>
<evidence type="ECO:0000256" key="5">
    <source>
        <dbReference type="SAM" id="Phobius"/>
    </source>
</evidence>
<dbReference type="Pfam" id="PF19737">
    <property type="entry name" value="FKTN_N"/>
    <property type="match status" value="1"/>
</dbReference>
<dbReference type="AlphaFoldDB" id="A0AAV2HZD2"/>
<dbReference type="InterPro" id="IPR007074">
    <property type="entry name" value="LicD/FKTN/FKRP_NTP_transf"/>
</dbReference>
<dbReference type="GO" id="GO:0009100">
    <property type="term" value="P:glycoprotein metabolic process"/>
    <property type="evidence" value="ECO:0007669"/>
    <property type="project" value="UniProtKB-ARBA"/>
</dbReference>
<name>A0AAV2HZD2_LYMST</name>
<evidence type="ECO:0000313" key="9">
    <source>
        <dbReference type="Proteomes" id="UP001497497"/>
    </source>
</evidence>
<accession>A0AAV2HZD2</accession>
<evidence type="ECO:0000313" key="8">
    <source>
        <dbReference type="EMBL" id="CAL1539617.1"/>
    </source>
</evidence>
<keyword evidence="3 5" id="KW-1133">Transmembrane helix</keyword>
<organism evidence="8 9">
    <name type="scientific">Lymnaea stagnalis</name>
    <name type="common">Great pond snail</name>
    <name type="synonym">Helix stagnalis</name>
    <dbReference type="NCBI Taxonomy" id="6523"/>
    <lineage>
        <taxon>Eukaryota</taxon>
        <taxon>Metazoa</taxon>
        <taxon>Spiralia</taxon>
        <taxon>Lophotrochozoa</taxon>
        <taxon>Mollusca</taxon>
        <taxon>Gastropoda</taxon>
        <taxon>Heterobranchia</taxon>
        <taxon>Euthyneura</taxon>
        <taxon>Panpulmonata</taxon>
        <taxon>Hygrophila</taxon>
        <taxon>Lymnaeoidea</taxon>
        <taxon>Lymnaeidae</taxon>
        <taxon>Lymnaea</taxon>
    </lineage>
</organism>
<reference evidence="8 9" key="1">
    <citation type="submission" date="2024-04" db="EMBL/GenBank/DDBJ databases">
        <authorList>
            <consortium name="Genoscope - CEA"/>
            <person name="William W."/>
        </authorList>
    </citation>
    <scope>NUCLEOTIDE SEQUENCE [LARGE SCALE GENOMIC DNA]</scope>
</reference>
<dbReference type="InterPro" id="IPR009644">
    <property type="entry name" value="FKTN/MNN4/W02B3.4-1"/>
</dbReference>
<proteinExistence type="predicted"/>
<feature type="domain" description="Ribitol-5-phosphate transferase FKTN N-terminal" evidence="7">
    <location>
        <begin position="10"/>
        <end position="259"/>
    </location>
</feature>
<dbReference type="EMBL" id="CAXITT010000345">
    <property type="protein sequence ID" value="CAL1539617.1"/>
    <property type="molecule type" value="Genomic_DNA"/>
</dbReference>
<evidence type="ECO:0000259" key="7">
    <source>
        <dbReference type="Pfam" id="PF19737"/>
    </source>
</evidence>
<keyword evidence="4 5" id="KW-0472">Membrane</keyword>
<comment type="caution">
    <text evidence="8">The sequence shown here is derived from an EMBL/GenBank/DDBJ whole genome shotgun (WGS) entry which is preliminary data.</text>
</comment>
<evidence type="ECO:0000256" key="3">
    <source>
        <dbReference type="ARBA" id="ARBA00022989"/>
    </source>
</evidence>
<dbReference type="Pfam" id="PF04991">
    <property type="entry name" value="LicD"/>
    <property type="match status" value="1"/>
</dbReference>
<evidence type="ECO:0000259" key="6">
    <source>
        <dbReference type="Pfam" id="PF04991"/>
    </source>
</evidence>
<feature type="transmembrane region" description="Helical" evidence="5">
    <location>
        <begin position="6"/>
        <end position="29"/>
    </location>
</feature>
<gene>
    <name evidence="8" type="ORF">GSLYS_00013350001</name>
</gene>
<evidence type="ECO:0008006" key="10">
    <source>
        <dbReference type="Google" id="ProtNLM"/>
    </source>
</evidence>
<dbReference type="PANTHER" id="PTHR15407:SF28">
    <property type="entry name" value="RIBITOL-5-PHOSPHATE TRANSFERASE FKTN"/>
    <property type="match status" value="1"/>
</dbReference>
<sequence>MPKPQIVFVLVGISVVFLVMQFYGIKYLYENLNSNKPIEERVPWEAVKLFISKCEHSGLPVFVIEPSLLRALREKSKRRLELWNHDHHTSVAFGVIEPGIDHLHLVMSAMKHEYYEFWEKNDPDPRGLTIQHRTYRSVPSHYVLWVPVQGHTPMLIHLVVFYKRGEFFWHSAVQDKLQKPPHSLARSPFSSNSGSYSRFNTTFVYLDGAQIYYPSDTFTFLKELETSEFIECNYTRAYHYYAEYHLDKSKPVELFKRKARQLVVITKQVLDSMGVPFWLSSGTCLGWFRQCDLIPHTTDVDIGIFIKDYREEMISLLENTGLVLTHRFGKVTDSFELSFLYGDIKLDIFFFYVTDKYVWNGGTQASTGNKYKYIFPPFKLCWTEFLELWIRIPCPPEPYIHANYGPRWMIPDKSWDWKYSPNNVIENGQWPKKEWNDVIQLYE</sequence>
<evidence type="ECO:0000256" key="2">
    <source>
        <dbReference type="ARBA" id="ARBA00022692"/>
    </source>
</evidence>
<dbReference type="Proteomes" id="UP001497497">
    <property type="component" value="Unassembled WGS sequence"/>
</dbReference>
<dbReference type="GO" id="GO:0016020">
    <property type="term" value="C:membrane"/>
    <property type="evidence" value="ECO:0007669"/>
    <property type="project" value="UniProtKB-SubCell"/>
</dbReference>
<dbReference type="PANTHER" id="PTHR15407">
    <property type="entry name" value="FUKUTIN-RELATED"/>
    <property type="match status" value="1"/>
</dbReference>
<keyword evidence="9" id="KW-1185">Reference proteome</keyword>
<protein>
    <recommendedName>
        <fullName evidence="10">Fukutin</fullName>
    </recommendedName>
</protein>
<dbReference type="InterPro" id="IPR045587">
    <property type="entry name" value="FKTN_N"/>
</dbReference>